<dbReference type="EMBL" id="FNEO01000001">
    <property type="protein sequence ID" value="SDI90739.1"/>
    <property type="molecule type" value="Genomic_DNA"/>
</dbReference>
<dbReference type="STRING" id="551990.SAMN05192550_1121"/>
<reference evidence="2" key="2">
    <citation type="submission" date="2016-03" db="EMBL/GenBank/DDBJ databases">
        <authorList>
            <person name="Ploux O."/>
        </authorList>
    </citation>
    <scope>NUCLEOTIDE SEQUENCE</scope>
    <source>
        <strain evidence="2">NBRC 105008</strain>
    </source>
</reference>
<dbReference type="Proteomes" id="UP000093226">
    <property type="component" value="Unassembled WGS sequence"/>
</dbReference>
<dbReference type="Proteomes" id="UP000182367">
    <property type="component" value="Unassembled WGS sequence"/>
</dbReference>
<proteinExistence type="predicted"/>
<evidence type="ECO:0000313" key="3">
    <source>
        <dbReference type="EMBL" id="SDI90739.1"/>
    </source>
</evidence>
<evidence type="ECO:0000313" key="4">
    <source>
        <dbReference type="Proteomes" id="UP000093226"/>
    </source>
</evidence>
<name>A0A1B9DRS5_9FLAO</name>
<reference evidence="3 5" key="3">
    <citation type="submission" date="2016-10" db="EMBL/GenBank/DDBJ databases">
        <authorList>
            <person name="Varghese N."/>
            <person name="Submissions S."/>
        </authorList>
    </citation>
    <scope>NUCLEOTIDE SEQUENCE [LARGE SCALE GENOMIC DNA]</scope>
    <source>
        <strain evidence="3 5">Gm-149</strain>
    </source>
</reference>
<dbReference type="EMBL" id="BJVF01000001">
    <property type="protein sequence ID" value="GEL09862.1"/>
    <property type="molecule type" value="Genomic_DNA"/>
</dbReference>
<reference evidence="4" key="1">
    <citation type="submission" date="2016-03" db="EMBL/GenBank/DDBJ databases">
        <title>Draft genome sequence of Paenibacillus glacialis DSM 22343.</title>
        <authorList>
            <person name="Shin S.-K."/>
            <person name="Yi H."/>
        </authorList>
    </citation>
    <scope>NUCLEOTIDE SEQUENCE [LARGE SCALE GENOMIC DNA]</scope>
    <source>
        <strain evidence="4">NBRC 105008</strain>
    </source>
</reference>
<evidence type="ECO:0000313" key="5">
    <source>
        <dbReference type="Proteomes" id="UP000182367"/>
    </source>
</evidence>
<evidence type="ECO:0000313" key="1">
    <source>
        <dbReference type="EMBL" id="GEL09862.1"/>
    </source>
</evidence>
<protein>
    <submittedName>
        <fullName evidence="2">Uncharacterized protein</fullName>
    </submittedName>
</protein>
<evidence type="ECO:0000313" key="6">
    <source>
        <dbReference type="Proteomes" id="UP000321579"/>
    </source>
</evidence>
<dbReference type="AlphaFoldDB" id="A0A1B9DRS5"/>
<dbReference type="Proteomes" id="UP000321579">
    <property type="component" value="Unassembled WGS sequence"/>
</dbReference>
<dbReference type="EMBL" id="LVEO01000013">
    <property type="protein sequence ID" value="OCB72387.1"/>
    <property type="molecule type" value="Genomic_DNA"/>
</dbReference>
<keyword evidence="5" id="KW-1185">Reference proteome</keyword>
<reference evidence="1 6" key="4">
    <citation type="submission" date="2019-07" db="EMBL/GenBank/DDBJ databases">
        <title>Whole genome shotgun sequence of Flavobacterium glycines NBRC 105008.</title>
        <authorList>
            <person name="Hosoyama A."/>
            <person name="Uohara A."/>
            <person name="Ohji S."/>
            <person name="Ichikawa N."/>
        </authorList>
    </citation>
    <scope>NUCLEOTIDE SEQUENCE [LARGE SCALE GENOMIC DNA]</scope>
    <source>
        <strain evidence="1 6">NBRC 105008</strain>
    </source>
</reference>
<sequence length="161" mass="19297">MVKINNPRKANFQTDAVLITEYRDSNYLIRSENHGFQFDKVNLKRRYEIAKNDIENFCTEVSLLHQKDILLCFSSRLIYTKTIKDGICKWEYSQNSSIFINKIFKDDSIYFYGYFEIAKIYSPTDLRQERYNFQLVVKNTPLFLEVLEEDFDNLFFSNEEA</sequence>
<organism evidence="2 4">
    <name type="scientific">Flavobacterium glycines</name>
    <dbReference type="NCBI Taxonomy" id="551990"/>
    <lineage>
        <taxon>Bacteria</taxon>
        <taxon>Pseudomonadati</taxon>
        <taxon>Bacteroidota</taxon>
        <taxon>Flavobacteriia</taxon>
        <taxon>Flavobacteriales</taxon>
        <taxon>Flavobacteriaceae</taxon>
        <taxon>Flavobacterium</taxon>
    </lineage>
</organism>
<accession>A0A1B9DRS5</accession>
<comment type="caution">
    <text evidence="2">The sequence shown here is derived from an EMBL/GenBank/DDBJ whole genome shotgun (WGS) entry which is preliminary data.</text>
</comment>
<dbReference type="RefSeq" id="WP_066326915.1">
    <property type="nucleotide sequence ID" value="NZ_BJVF01000001.1"/>
</dbReference>
<evidence type="ECO:0000313" key="2">
    <source>
        <dbReference type="EMBL" id="OCB72387.1"/>
    </source>
</evidence>
<gene>
    <name evidence="2" type="ORF">FBGL_06970</name>
    <name evidence="1" type="ORF">FGL01_06010</name>
    <name evidence="3" type="ORF">SAMN05192550_1121</name>
</gene>